<dbReference type="EMBL" id="LN614827">
    <property type="protein sequence ID" value="CEG56908.1"/>
    <property type="molecule type" value="Genomic_DNA"/>
</dbReference>
<sequence>MKYQNNFLIFNVDFGHFRITYESRYPFSFARVMDADFRRQFEFGEKLLCRFACDIRAHPIMDSMPPRTLFTTANLERSLFLDELPAKAGIHLVLQE</sequence>
<keyword evidence="2" id="KW-1185">Reference proteome</keyword>
<dbReference type="HOGENOM" id="CLU_2356251_0_0_6"/>
<name>A0A098G370_9GAMM</name>
<gene>
    <name evidence="1" type="ORF">LFA_1490</name>
</gene>
<dbReference type="Proteomes" id="UP000032430">
    <property type="component" value="Chromosome I"/>
</dbReference>
<evidence type="ECO:0000313" key="2">
    <source>
        <dbReference type="Proteomes" id="UP000032430"/>
    </source>
</evidence>
<reference evidence="2" key="1">
    <citation type="submission" date="2014-09" db="EMBL/GenBank/DDBJ databases">
        <authorList>
            <person name="Gomez-Valero L."/>
        </authorList>
    </citation>
    <scope>NUCLEOTIDE SEQUENCE [LARGE SCALE GENOMIC DNA]</scope>
    <source>
        <strain evidence="2">ATCC700992</strain>
    </source>
</reference>
<proteinExistence type="predicted"/>
<evidence type="ECO:0000313" key="1">
    <source>
        <dbReference type="EMBL" id="CEG56908.1"/>
    </source>
</evidence>
<accession>A0A098G370</accession>
<organism evidence="1 2">
    <name type="scientific">Legionella fallonii LLAP-10</name>
    <dbReference type="NCBI Taxonomy" id="1212491"/>
    <lineage>
        <taxon>Bacteria</taxon>
        <taxon>Pseudomonadati</taxon>
        <taxon>Pseudomonadota</taxon>
        <taxon>Gammaproteobacteria</taxon>
        <taxon>Legionellales</taxon>
        <taxon>Legionellaceae</taxon>
        <taxon>Legionella</taxon>
    </lineage>
</organism>
<dbReference type="KEGG" id="lfa:LFA_1490"/>
<protein>
    <submittedName>
        <fullName evidence="1">Uncharacterized protein</fullName>
    </submittedName>
</protein>
<dbReference type="AlphaFoldDB" id="A0A098G370"/>